<dbReference type="InterPro" id="IPR037041">
    <property type="entry name" value="Trigger_fac_C_sf"/>
</dbReference>
<evidence type="ECO:0000313" key="5">
    <source>
        <dbReference type="Proteomes" id="UP000002026"/>
    </source>
</evidence>
<keyword evidence="5" id="KW-1185">Reference proteome</keyword>
<dbReference type="Gene3D" id="1.10.3120.10">
    <property type="entry name" value="Trigger factor, C-terminal domain"/>
    <property type="match status" value="1"/>
</dbReference>
<name>C7N848_SLAHD</name>
<evidence type="ECO:0000256" key="2">
    <source>
        <dbReference type="ARBA" id="ARBA00023235"/>
    </source>
</evidence>
<dbReference type="AlphaFoldDB" id="C7N848"/>
<proteinExistence type="predicted"/>
<dbReference type="SUPFAM" id="SSF109998">
    <property type="entry name" value="Triger factor/SurA peptide-binding domain-like"/>
    <property type="match status" value="1"/>
</dbReference>
<feature type="domain" description="Trigger factor C-terminal" evidence="3">
    <location>
        <begin position="133"/>
        <end position="266"/>
    </location>
</feature>
<reference evidence="4 5" key="1">
    <citation type="journal article" date="2009" name="Stand. Genomic Sci.">
        <title>Complete genome sequence of Slackia heliotrinireducens type strain (RHS 1).</title>
        <authorList>
            <person name="Pukall R."/>
            <person name="Lapidus A."/>
            <person name="Nolan M."/>
            <person name="Copeland A."/>
            <person name="Glavina Del Rio T."/>
            <person name="Lucas S."/>
            <person name="Chen F."/>
            <person name="Tice H."/>
            <person name="Cheng J.F."/>
            <person name="Chertkov O."/>
            <person name="Bruce D."/>
            <person name="Goodwin L."/>
            <person name="Kuske C."/>
            <person name="Brettin T."/>
            <person name="Detter J.C."/>
            <person name="Han C."/>
            <person name="Pitluck S."/>
            <person name="Pati A."/>
            <person name="Mavrommatis K."/>
            <person name="Ivanova N."/>
            <person name="Ovchinnikova G."/>
            <person name="Chen A."/>
            <person name="Palaniappan K."/>
            <person name="Schneider S."/>
            <person name="Rohde M."/>
            <person name="Chain P."/>
            <person name="D'haeseleer P."/>
            <person name="Goker M."/>
            <person name="Bristow J."/>
            <person name="Eisen J.A."/>
            <person name="Markowitz V."/>
            <person name="Kyrpides N.C."/>
            <person name="Klenk H.P."/>
            <person name="Hugenholtz P."/>
        </authorList>
    </citation>
    <scope>NUCLEOTIDE SEQUENCE [LARGE SCALE GENOMIC DNA]</scope>
    <source>
        <strain evidence="5">ATCC 29202 / DSM 20476 / NCTC 11029 / RHS 1</strain>
    </source>
</reference>
<protein>
    <recommendedName>
        <fullName evidence="3">Trigger factor C-terminal domain-containing protein</fullName>
    </recommendedName>
</protein>
<dbReference type="HOGENOM" id="CLU_1007966_0_0_11"/>
<accession>C7N848</accession>
<dbReference type="RefSeq" id="WP_012799183.1">
    <property type="nucleotide sequence ID" value="NC_013165.1"/>
</dbReference>
<dbReference type="Pfam" id="PF05698">
    <property type="entry name" value="Trigger_C"/>
    <property type="match status" value="1"/>
</dbReference>
<dbReference type="KEGG" id="shi:Shel_20720"/>
<keyword evidence="1" id="KW-0697">Rotamase</keyword>
<dbReference type="GO" id="GO:0003755">
    <property type="term" value="F:peptidyl-prolyl cis-trans isomerase activity"/>
    <property type="evidence" value="ECO:0007669"/>
    <property type="project" value="UniProtKB-KW"/>
</dbReference>
<dbReference type="Proteomes" id="UP000002026">
    <property type="component" value="Chromosome"/>
</dbReference>
<gene>
    <name evidence="4" type="ordered locus">Shel_20720</name>
</gene>
<evidence type="ECO:0000259" key="3">
    <source>
        <dbReference type="Pfam" id="PF05698"/>
    </source>
</evidence>
<dbReference type="GO" id="GO:0015031">
    <property type="term" value="P:protein transport"/>
    <property type="evidence" value="ECO:0007669"/>
    <property type="project" value="InterPro"/>
</dbReference>
<dbReference type="GO" id="GO:0006457">
    <property type="term" value="P:protein folding"/>
    <property type="evidence" value="ECO:0007669"/>
    <property type="project" value="InterPro"/>
</dbReference>
<organism evidence="4 5">
    <name type="scientific">Slackia heliotrinireducens (strain ATCC 29202 / DSM 20476 / NCTC 11029 / RHS 1)</name>
    <name type="common">Peptococcus heliotrinreducens</name>
    <dbReference type="NCBI Taxonomy" id="471855"/>
    <lineage>
        <taxon>Bacteria</taxon>
        <taxon>Bacillati</taxon>
        <taxon>Actinomycetota</taxon>
        <taxon>Coriobacteriia</taxon>
        <taxon>Eggerthellales</taxon>
        <taxon>Eggerthellaceae</taxon>
        <taxon>Slackia</taxon>
    </lineage>
</organism>
<evidence type="ECO:0000313" key="4">
    <source>
        <dbReference type="EMBL" id="ACV23083.1"/>
    </source>
</evidence>
<sequence length="276" mass="31731">MQIDWTFDDENTYGVVYAMVELDAHETDELVQRAYERFGRLIKADPGTERERAAELLTDRELERFVAESVMAVAADDAMARLDRNVMFVPQCERREPLREHEPFAFAVKTCTVPDMNLDLDTPIQVPEGEDAARRVVNALRNRLNGTVPDAHLKRQRAIVDNDFRQELRDADMSERDYRIEHRLKPDALEARLRQRAMDELTKNIALELVFLRKGLEAGTQEEDAMLSAFAPGNEEALRQDMADSGRLCLLYEEARRHAALDWAVENLTDQPSSNR</sequence>
<keyword evidence="2" id="KW-0413">Isomerase</keyword>
<dbReference type="InterPro" id="IPR008880">
    <property type="entry name" value="Trigger_fac_C"/>
</dbReference>
<dbReference type="EMBL" id="CP001684">
    <property type="protein sequence ID" value="ACV23083.1"/>
    <property type="molecule type" value="Genomic_DNA"/>
</dbReference>
<dbReference type="InterPro" id="IPR027304">
    <property type="entry name" value="Trigger_fact/SurA_dom_sf"/>
</dbReference>
<evidence type="ECO:0000256" key="1">
    <source>
        <dbReference type="ARBA" id="ARBA00023110"/>
    </source>
</evidence>